<keyword evidence="6" id="KW-0862">Zinc</keyword>
<dbReference type="AlphaFoldDB" id="A0A1F7H5K0"/>
<comment type="catalytic activity">
    <reaction evidence="8">
        <text>adenosine + phosphate = alpha-D-ribose 1-phosphate + adenine</text>
        <dbReference type="Rhea" id="RHEA:27642"/>
        <dbReference type="ChEBI" id="CHEBI:16335"/>
        <dbReference type="ChEBI" id="CHEBI:16708"/>
        <dbReference type="ChEBI" id="CHEBI:43474"/>
        <dbReference type="ChEBI" id="CHEBI:57720"/>
        <dbReference type="EC" id="2.4.2.1"/>
    </reaction>
    <physiologicalReaction direction="left-to-right" evidence="8">
        <dbReference type="Rhea" id="RHEA:27643"/>
    </physiologicalReaction>
</comment>
<sequence length="244" mass="28012">MITYNPDSKIFYSTLINDDRFISGFSTKDLGDARTLQTLQAFFQGQGLPVKTIIELEQIHSTNIETVSNTKEQLMNLPDADGSITNLSNAALIVKNADCVPIVYVDKIAGYIGISHNGWRGSLKRLAPKMIQKMVSLGSKIEHITCALGPAIGLCCYEVDEDFYYEFMGEFEIYAKQIFQFRKGRWHVNLTLLNCLLLREAGVKKVNIDFFPFCTKCDQKRFFSRRRAKHEDFERMFNFIVKFK</sequence>
<evidence type="ECO:0000256" key="10">
    <source>
        <dbReference type="RuleBase" id="RU361274"/>
    </source>
</evidence>
<dbReference type="GO" id="GO:0005507">
    <property type="term" value="F:copper ion binding"/>
    <property type="evidence" value="ECO:0007669"/>
    <property type="project" value="TreeGrafter"/>
</dbReference>
<evidence type="ECO:0000256" key="4">
    <source>
        <dbReference type="ARBA" id="ARBA00022723"/>
    </source>
</evidence>
<keyword evidence="5" id="KW-0378">Hydrolase</keyword>
<keyword evidence="4" id="KW-0479">Metal-binding</keyword>
<dbReference type="Gene3D" id="3.60.140.10">
    <property type="entry name" value="CNF1/YfiH-like putative cysteine hydrolases"/>
    <property type="match status" value="1"/>
</dbReference>
<comment type="catalytic activity">
    <reaction evidence="9">
        <text>S-methyl-5'-thioadenosine + phosphate = 5-(methylsulfanyl)-alpha-D-ribose 1-phosphate + adenine</text>
        <dbReference type="Rhea" id="RHEA:11852"/>
        <dbReference type="ChEBI" id="CHEBI:16708"/>
        <dbReference type="ChEBI" id="CHEBI:17509"/>
        <dbReference type="ChEBI" id="CHEBI:43474"/>
        <dbReference type="ChEBI" id="CHEBI:58533"/>
        <dbReference type="EC" id="2.4.2.28"/>
    </reaction>
    <physiologicalReaction direction="left-to-right" evidence="9">
        <dbReference type="Rhea" id="RHEA:11853"/>
    </physiologicalReaction>
</comment>
<dbReference type="GO" id="GO:0017061">
    <property type="term" value="F:S-methyl-5-thioadenosine phosphorylase activity"/>
    <property type="evidence" value="ECO:0007669"/>
    <property type="project" value="UniProtKB-EC"/>
</dbReference>
<evidence type="ECO:0000313" key="11">
    <source>
        <dbReference type="EMBL" id="OGK26166.1"/>
    </source>
</evidence>
<comment type="catalytic activity">
    <reaction evidence="7">
        <text>adenosine + H2O + H(+) = inosine + NH4(+)</text>
        <dbReference type="Rhea" id="RHEA:24408"/>
        <dbReference type="ChEBI" id="CHEBI:15377"/>
        <dbReference type="ChEBI" id="CHEBI:15378"/>
        <dbReference type="ChEBI" id="CHEBI:16335"/>
        <dbReference type="ChEBI" id="CHEBI:17596"/>
        <dbReference type="ChEBI" id="CHEBI:28938"/>
        <dbReference type="EC" id="3.5.4.4"/>
    </reaction>
    <physiologicalReaction direction="left-to-right" evidence="7">
        <dbReference type="Rhea" id="RHEA:24409"/>
    </physiologicalReaction>
</comment>
<gene>
    <name evidence="11" type="ORF">A3C28_04635</name>
</gene>
<dbReference type="InterPro" id="IPR003730">
    <property type="entry name" value="Cu_polyphenol_OxRdtase"/>
</dbReference>
<evidence type="ECO:0000256" key="1">
    <source>
        <dbReference type="ARBA" id="ARBA00000553"/>
    </source>
</evidence>
<dbReference type="SUPFAM" id="SSF64438">
    <property type="entry name" value="CNF1/YfiH-like putative cysteine hydrolases"/>
    <property type="match status" value="1"/>
</dbReference>
<accession>A0A1F7H5K0</accession>
<dbReference type="InterPro" id="IPR011324">
    <property type="entry name" value="Cytotoxic_necrot_fac-like_cat"/>
</dbReference>
<dbReference type="EMBL" id="MFZP01000050">
    <property type="protein sequence ID" value="OGK26166.1"/>
    <property type="molecule type" value="Genomic_DNA"/>
</dbReference>
<dbReference type="InterPro" id="IPR038371">
    <property type="entry name" value="Cu_polyphenol_OxRdtase_sf"/>
</dbReference>
<dbReference type="PANTHER" id="PTHR30616:SF2">
    <property type="entry name" value="PURINE NUCLEOSIDE PHOSPHORYLASE LACC1"/>
    <property type="match status" value="1"/>
</dbReference>
<dbReference type="CDD" id="cd16833">
    <property type="entry name" value="YfiH"/>
    <property type="match status" value="1"/>
</dbReference>
<protein>
    <recommendedName>
        <fullName evidence="10">Purine nucleoside phosphorylase</fullName>
    </recommendedName>
</protein>
<keyword evidence="3" id="KW-0808">Transferase</keyword>
<evidence type="ECO:0000256" key="5">
    <source>
        <dbReference type="ARBA" id="ARBA00022801"/>
    </source>
</evidence>
<name>A0A1F7H5K0_9BACT</name>
<evidence type="ECO:0000256" key="9">
    <source>
        <dbReference type="ARBA" id="ARBA00049893"/>
    </source>
</evidence>
<dbReference type="NCBIfam" id="TIGR00726">
    <property type="entry name" value="peptidoglycan editing factor PgeF"/>
    <property type="match status" value="1"/>
</dbReference>
<evidence type="ECO:0000256" key="2">
    <source>
        <dbReference type="ARBA" id="ARBA00007353"/>
    </source>
</evidence>
<proteinExistence type="inferred from homology"/>
<comment type="catalytic activity">
    <reaction evidence="1">
        <text>inosine + phosphate = alpha-D-ribose 1-phosphate + hypoxanthine</text>
        <dbReference type="Rhea" id="RHEA:27646"/>
        <dbReference type="ChEBI" id="CHEBI:17368"/>
        <dbReference type="ChEBI" id="CHEBI:17596"/>
        <dbReference type="ChEBI" id="CHEBI:43474"/>
        <dbReference type="ChEBI" id="CHEBI:57720"/>
        <dbReference type="EC" id="2.4.2.1"/>
    </reaction>
    <physiologicalReaction direction="left-to-right" evidence="1">
        <dbReference type="Rhea" id="RHEA:27647"/>
    </physiologicalReaction>
</comment>
<organism evidence="11 12">
    <name type="scientific">Candidatus Roizmanbacteria bacterium RIFCSPHIGHO2_02_FULL_39_9</name>
    <dbReference type="NCBI Taxonomy" id="1802040"/>
    <lineage>
        <taxon>Bacteria</taxon>
        <taxon>Candidatus Roizmaniibacteriota</taxon>
    </lineage>
</organism>
<dbReference type="Pfam" id="PF02578">
    <property type="entry name" value="Cu-oxidase_4"/>
    <property type="match status" value="1"/>
</dbReference>
<evidence type="ECO:0000256" key="3">
    <source>
        <dbReference type="ARBA" id="ARBA00022679"/>
    </source>
</evidence>
<evidence type="ECO:0000256" key="8">
    <source>
        <dbReference type="ARBA" id="ARBA00048968"/>
    </source>
</evidence>
<evidence type="ECO:0000256" key="7">
    <source>
        <dbReference type="ARBA" id="ARBA00047989"/>
    </source>
</evidence>
<dbReference type="STRING" id="1802040.A3C28_04635"/>
<dbReference type="PANTHER" id="PTHR30616">
    <property type="entry name" value="UNCHARACTERIZED PROTEIN YFIH"/>
    <property type="match status" value="1"/>
</dbReference>
<comment type="similarity">
    <text evidence="2 10">Belongs to the purine nucleoside phosphorylase YfiH/LACC1 family.</text>
</comment>
<evidence type="ECO:0000256" key="6">
    <source>
        <dbReference type="ARBA" id="ARBA00022833"/>
    </source>
</evidence>
<evidence type="ECO:0000313" key="12">
    <source>
        <dbReference type="Proteomes" id="UP000178597"/>
    </source>
</evidence>
<dbReference type="GO" id="GO:0016787">
    <property type="term" value="F:hydrolase activity"/>
    <property type="evidence" value="ECO:0007669"/>
    <property type="project" value="UniProtKB-KW"/>
</dbReference>
<reference evidence="11 12" key="1">
    <citation type="journal article" date="2016" name="Nat. Commun.">
        <title>Thousands of microbial genomes shed light on interconnected biogeochemical processes in an aquifer system.</title>
        <authorList>
            <person name="Anantharaman K."/>
            <person name="Brown C.T."/>
            <person name="Hug L.A."/>
            <person name="Sharon I."/>
            <person name="Castelle C.J."/>
            <person name="Probst A.J."/>
            <person name="Thomas B.C."/>
            <person name="Singh A."/>
            <person name="Wilkins M.J."/>
            <person name="Karaoz U."/>
            <person name="Brodie E.L."/>
            <person name="Williams K.H."/>
            <person name="Hubbard S.S."/>
            <person name="Banfield J.F."/>
        </authorList>
    </citation>
    <scope>NUCLEOTIDE SEQUENCE [LARGE SCALE GENOMIC DNA]</scope>
</reference>
<comment type="caution">
    <text evidence="11">The sequence shown here is derived from an EMBL/GenBank/DDBJ whole genome shotgun (WGS) entry which is preliminary data.</text>
</comment>
<dbReference type="Proteomes" id="UP000178597">
    <property type="component" value="Unassembled WGS sequence"/>
</dbReference>